<organism evidence="2 3">
    <name type="scientific">Rhodoplanes serenus</name>
    <dbReference type="NCBI Taxonomy" id="200615"/>
    <lineage>
        <taxon>Bacteria</taxon>
        <taxon>Pseudomonadati</taxon>
        <taxon>Pseudomonadota</taxon>
        <taxon>Alphaproteobacteria</taxon>
        <taxon>Hyphomicrobiales</taxon>
        <taxon>Nitrobacteraceae</taxon>
        <taxon>Rhodoplanes</taxon>
    </lineage>
</organism>
<dbReference type="SUPFAM" id="SSF55729">
    <property type="entry name" value="Acyl-CoA N-acyltransferases (Nat)"/>
    <property type="match status" value="1"/>
</dbReference>
<dbReference type="InterPro" id="IPR038740">
    <property type="entry name" value="BioF2-like_GNAT_dom"/>
</dbReference>
<evidence type="ECO:0000313" key="2">
    <source>
        <dbReference type="EMBL" id="MTW17967.1"/>
    </source>
</evidence>
<gene>
    <name evidence="2" type="ORF">GJ689_17310</name>
</gene>
<dbReference type="Pfam" id="PF13480">
    <property type="entry name" value="Acetyltransf_6"/>
    <property type="match status" value="1"/>
</dbReference>
<name>A0A9X4XMN4_9BRAD</name>
<evidence type="ECO:0000313" key="3">
    <source>
        <dbReference type="Proteomes" id="UP000438991"/>
    </source>
</evidence>
<comment type="caution">
    <text evidence="2">The sequence shown here is derived from an EMBL/GenBank/DDBJ whole genome shotgun (WGS) entry which is preliminary data.</text>
</comment>
<reference evidence="2 3" key="1">
    <citation type="submission" date="2019-11" db="EMBL/GenBank/DDBJ databases">
        <title>Whole-genome sequence of Rhodoplanes serenus DSM 18633, type strain.</title>
        <authorList>
            <person name="Kyndt J.A."/>
            <person name="Meyer T.E."/>
        </authorList>
    </citation>
    <scope>NUCLEOTIDE SEQUENCE [LARGE SCALE GENOMIC DNA]</scope>
    <source>
        <strain evidence="2 3">DSM 18633</strain>
    </source>
</reference>
<accession>A0A9X4XMN4</accession>
<dbReference type="RefSeq" id="WP_155480539.1">
    <property type="nucleotide sequence ID" value="NZ_WNKV01000013.1"/>
</dbReference>
<dbReference type="Proteomes" id="UP000438991">
    <property type="component" value="Unassembled WGS sequence"/>
</dbReference>
<protein>
    <submittedName>
        <fullName evidence="2">GNAT family N-acetyltransferase</fullName>
    </submittedName>
</protein>
<dbReference type="InterPro" id="IPR016181">
    <property type="entry name" value="Acyl_CoA_acyltransferase"/>
</dbReference>
<feature type="domain" description="BioF2-like acetyltransferase" evidence="1">
    <location>
        <begin position="197"/>
        <end position="345"/>
    </location>
</feature>
<dbReference type="AlphaFoldDB" id="A0A9X4XMN4"/>
<proteinExistence type="predicted"/>
<sequence length="410" mass="44385">MSVVDLSATPEAAPAGRSSAGIAGPIATVDVLDDLAAAAPAWRELAAHGAIATAFQRFEWIDAWQRNVGTPEGFRPLVVIGRDRTGAPAFLWPFVHRPGALTVARFPGLAHSGLNIGLWRRDVAAALTTADILALLRQAGRRHGIDLFRLERQPPRWRGLDNPFARLSHRPTVDDVPSQAFPAEPPEEVFKAVVSRDMRGRLRTKERKLEKLAGYRYLRATTAADADRVLDAFLAQKAAHFAAQGIPDVFAEPGVAAFLRESCRTGLADGRPGIELHAIEGGGEVIAVMGGVADDHRFSCMFNSYTTSENGRWSPGLILITHIVRDCAARGLAGFDLGPGAASYKGFFCREPENLFDSEVAVSLRGRLAAPLLASLAEARRRAKQNERVRALVHRLRRLVGGEAPAARPD</sequence>
<evidence type="ECO:0000259" key="1">
    <source>
        <dbReference type="Pfam" id="PF13480"/>
    </source>
</evidence>
<dbReference type="EMBL" id="WNKV01000013">
    <property type="protein sequence ID" value="MTW17967.1"/>
    <property type="molecule type" value="Genomic_DNA"/>
</dbReference>